<comment type="caution">
    <text evidence="1">The sequence shown here is derived from an EMBL/GenBank/DDBJ whole genome shotgun (WGS) entry which is preliminary data.</text>
</comment>
<evidence type="ECO:0000313" key="1">
    <source>
        <dbReference type="EMBL" id="CAH6719295.1"/>
    </source>
</evidence>
<organism evidence="1 2">
    <name type="scientific">[Candida] jaroonii</name>
    <dbReference type="NCBI Taxonomy" id="467808"/>
    <lineage>
        <taxon>Eukaryota</taxon>
        <taxon>Fungi</taxon>
        <taxon>Dikarya</taxon>
        <taxon>Ascomycota</taxon>
        <taxon>Saccharomycotina</taxon>
        <taxon>Pichiomycetes</taxon>
        <taxon>Debaryomycetaceae</taxon>
        <taxon>Yamadazyma</taxon>
    </lineage>
</organism>
<evidence type="ECO:0000313" key="2">
    <source>
        <dbReference type="Proteomes" id="UP001152531"/>
    </source>
</evidence>
<keyword evidence="2" id="KW-1185">Reference proteome</keyword>
<sequence>MGKNQVLKSLMEKSVATNLNATSTLPLDIKSKNEIYKEVADNGKTGMSLKLSQTYAYAKMLMKFYKSGVSNVWNNNKQYKLLKNQQFKINSVVGGKDTDIKLPNFVKLTHHMSQMLFINKIENERGNSGIKDHSKGDFQITPKLFNLSRGEYQLIKRTPKDFMKLPMFAIIFAIFVEMTPIICYAIPQVTPSTCVLPSIEPRIWNSAYNREIQKSVDEENLFSQSTKTAYNLPLNQVQNLCKALNLVSKYIPSKLYPESVLRDRLQNHFNYLSVDNYYLSGLNGNGNINNLSFQELLNACLERNLIIDLKEEMSKFDKIDNEVDKQKIQNELMIDLKGKLTRFIIDFQNSNIGYLTITNNLPPVDSSKLQQYRN</sequence>
<name>A0ACA9Y4I6_9ASCO</name>
<accession>A0ACA9Y4I6</accession>
<protein>
    <submittedName>
        <fullName evidence="1">Uncharacterized protein</fullName>
    </submittedName>
</protein>
<dbReference type="Proteomes" id="UP001152531">
    <property type="component" value="Unassembled WGS sequence"/>
</dbReference>
<proteinExistence type="predicted"/>
<reference evidence="1" key="1">
    <citation type="submission" date="2022-06" db="EMBL/GenBank/DDBJ databases">
        <authorList>
            <person name="Legras J.-L."/>
            <person name="Devillers H."/>
            <person name="Grondin C."/>
        </authorList>
    </citation>
    <scope>NUCLEOTIDE SEQUENCE</scope>
    <source>
        <strain evidence="1">CLIB 1444</strain>
    </source>
</reference>
<dbReference type="EMBL" id="CALSDN010000002">
    <property type="protein sequence ID" value="CAH6719295.1"/>
    <property type="molecule type" value="Genomic_DNA"/>
</dbReference>
<gene>
    <name evidence="1" type="ORF">CLIB1444_02S05248</name>
</gene>